<dbReference type="InterPro" id="IPR004556">
    <property type="entry name" value="HemK-like"/>
</dbReference>
<keyword evidence="3" id="KW-0808">Transferase</keyword>
<dbReference type="PANTHER" id="PTHR18895">
    <property type="entry name" value="HEMK METHYLTRANSFERASE"/>
    <property type="match status" value="1"/>
</dbReference>
<dbReference type="GO" id="GO:0003676">
    <property type="term" value="F:nucleic acid binding"/>
    <property type="evidence" value="ECO:0007669"/>
    <property type="project" value="InterPro"/>
</dbReference>
<protein>
    <recommendedName>
        <fullName evidence="1">peptide chain release factor N(5)-glutamine methyltransferase</fullName>
        <ecNumber evidence="1">2.1.1.297</ecNumber>
    </recommendedName>
</protein>
<proteinExistence type="predicted"/>
<keyword evidence="4" id="KW-0949">S-adenosyl-L-methionine</keyword>
<evidence type="ECO:0000256" key="1">
    <source>
        <dbReference type="ARBA" id="ARBA00012771"/>
    </source>
</evidence>
<evidence type="ECO:0000256" key="3">
    <source>
        <dbReference type="ARBA" id="ARBA00022679"/>
    </source>
</evidence>
<dbReference type="Gene3D" id="3.40.50.150">
    <property type="entry name" value="Vaccinia Virus protein VP39"/>
    <property type="match status" value="1"/>
</dbReference>
<dbReference type="CDD" id="cd02440">
    <property type="entry name" value="AdoMet_MTases"/>
    <property type="match status" value="1"/>
</dbReference>
<dbReference type="InterPro" id="IPR007848">
    <property type="entry name" value="Small_mtfrase_dom"/>
</dbReference>
<dbReference type="GO" id="GO:0102559">
    <property type="term" value="F:peptide chain release factor N(5)-glutamine methyltransferase activity"/>
    <property type="evidence" value="ECO:0007669"/>
    <property type="project" value="UniProtKB-EC"/>
</dbReference>
<dbReference type="PANTHER" id="PTHR18895:SF74">
    <property type="entry name" value="MTRF1L RELEASE FACTOR GLUTAMINE METHYLTRANSFERASE"/>
    <property type="match status" value="1"/>
</dbReference>
<dbReference type="SUPFAM" id="SSF53335">
    <property type="entry name" value="S-adenosyl-L-methionine-dependent methyltransferases"/>
    <property type="match status" value="1"/>
</dbReference>
<dbReference type="InterPro" id="IPR029063">
    <property type="entry name" value="SAM-dependent_MTases_sf"/>
</dbReference>
<dbReference type="Pfam" id="PF05175">
    <property type="entry name" value="MTS"/>
    <property type="match status" value="1"/>
</dbReference>
<dbReference type="EMBL" id="BARU01003822">
    <property type="protein sequence ID" value="GAH27856.1"/>
    <property type="molecule type" value="Genomic_DNA"/>
</dbReference>
<evidence type="ECO:0000256" key="4">
    <source>
        <dbReference type="ARBA" id="ARBA00022691"/>
    </source>
</evidence>
<dbReference type="NCBIfam" id="TIGR00536">
    <property type="entry name" value="hemK_fam"/>
    <property type="match status" value="1"/>
</dbReference>
<organism evidence="7">
    <name type="scientific">marine sediment metagenome</name>
    <dbReference type="NCBI Taxonomy" id="412755"/>
    <lineage>
        <taxon>unclassified sequences</taxon>
        <taxon>metagenomes</taxon>
        <taxon>ecological metagenomes</taxon>
    </lineage>
</organism>
<dbReference type="InterPro" id="IPR002052">
    <property type="entry name" value="DNA_methylase_N6_adenine_CS"/>
</dbReference>
<dbReference type="EC" id="2.1.1.297" evidence="1"/>
<evidence type="ECO:0000313" key="7">
    <source>
        <dbReference type="EMBL" id="GAH27856.1"/>
    </source>
</evidence>
<keyword evidence="2" id="KW-0489">Methyltransferase</keyword>
<dbReference type="GO" id="GO:0032259">
    <property type="term" value="P:methylation"/>
    <property type="evidence" value="ECO:0007669"/>
    <property type="project" value="UniProtKB-KW"/>
</dbReference>
<evidence type="ECO:0000259" key="6">
    <source>
        <dbReference type="Pfam" id="PF05175"/>
    </source>
</evidence>
<comment type="caution">
    <text evidence="7">The sequence shown here is derived from an EMBL/GenBank/DDBJ whole genome shotgun (WGS) entry which is preliminary data.</text>
</comment>
<dbReference type="AlphaFoldDB" id="X1E3L0"/>
<accession>X1E3L0</accession>
<reference evidence="7" key="1">
    <citation type="journal article" date="2014" name="Front. Microbiol.">
        <title>High frequency of phylogenetically diverse reductive dehalogenase-homologous genes in deep subseafloor sedimentary metagenomes.</title>
        <authorList>
            <person name="Kawai M."/>
            <person name="Futagami T."/>
            <person name="Toyoda A."/>
            <person name="Takaki Y."/>
            <person name="Nishi S."/>
            <person name="Hori S."/>
            <person name="Arai W."/>
            <person name="Tsubouchi T."/>
            <person name="Morono Y."/>
            <person name="Uchiyama I."/>
            <person name="Ito T."/>
            <person name="Fujiyama A."/>
            <person name="Inagaki F."/>
            <person name="Takami H."/>
        </authorList>
    </citation>
    <scope>NUCLEOTIDE SEQUENCE</scope>
    <source>
        <strain evidence="7">Expedition CK06-06</strain>
    </source>
</reference>
<name>X1E3L0_9ZZZZ</name>
<feature type="domain" description="Methyltransferase small" evidence="6">
    <location>
        <begin position="3"/>
        <end position="77"/>
    </location>
</feature>
<feature type="non-terminal residue" evidence="7">
    <location>
        <position position="1"/>
    </location>
</feature>
<dbReference type="InterPro" id="IPR050320">
    <property type="entry name" value="N5-glutamine_MTase"/>
</dbReference>
<sequence length="177" mass="19745">PEQILDIGTGTGAISIALAHLYPDVHIVATDISDKAIRCARENIKEYGLTDRIQLLQCSICNGVNTRFDLIISNPPYIPSSRLHSLPKSVRDFEPMLAIDGGQDGIQFIKLIIQQTAAYQNPGGIIALEIDEDTVITIKGFLQTNGCDQFSFRRDQFGKYRYLFIGKLKDEESKNIN</sequence>
<dbReference type="PROSITE" id="PS00092">
    <property type="entry name" value="N6_MTASE"/>
    <property type="match status" value="1"/>
</dbReference>
<gene>
    <name evidence="7" type="ORF">S03H2_08033</name>
</gene>
<comment type="catalytic activity">
    <reaction evidence="5">
        <text>L-glutaminyl-[peptide chain release factor] + S-adenosyl-L-methionine = N(5)-methyl-L-glutaminyl-[peptide chain release factor] + S-adenosyl-L-homocysteine + H(+)</text>
        <dbReference type="Rhea" id="RHEA:42896"/>
        <dbReference type="Rhea" id="RHEA-COMP:10271"/>
        <dbReference type="Rhea" id="RHEA-COMP:10272"/>
        <dbReference type="ChEBI" id="CHEBI:15378"/>
        <dbReference type="ChEBI" id="CHEBI:30011"/>
        <dbReference type="ChEBI" id="CHEBI:57856"/>
        <dbReference type="ChEBI" id="CHEBI:59789"/>
        <dbReference type="ChEBI" id="CHEBI:61891"/>
        <dbReference type="EC" id="2.1.1.297"/>
    </reaction>
</comment>
<evidence type="ECO:0000256" key="2">
    <source>
        <dbReference type="ARBA" id="ARBA00022603"/>
    </source>
</evidence>
<evidence type="ECO:0000256" key="5">
    <source>
        <dbReference type="ARBA" id="ARBA00048391"/>
    </source>
</evidence>